<organism evidence="1 2">
    <name type="scientific">Trifolium medium</name>
    <dbReference type="NCBI Taxonomy" id="97028"/>
    <lineage>
        <taxon>Eukaryota</taxon>
        <taxon>Viridiplantae</taxon>
        <taxon>Streptophyta</taxon>
        <taxon>Embryophyta</taxon>
        <taxon>Tracheophyta</taxon>
        <taxon>Spermatophyta</taxon>
        <taxon>Magnoliopsida</taxon>
        <taxon>eudicotyledons</taxon>
        <taxon>Gunneridae</taxon>
        <taxon>Pentapetalae</taxon>
        <taxon>rosids</taxon>
        <taxon>fabids</taxon>
        <taxon>Fabales</taxon>
        <taxon>Fabaceae</taxon>
        <taxon>Papilionoideae</taxon>
        <taxon>50 kb inversion clade</taxon>
        <taxon>NPAAA clade</taxon>
        <taxon>Hologalegina</taxon>
        <taxon>IRL clade</taxon>
        <taxon>Trifolieae</taxon>
        <taxon>Trifolium</taxon>
    </lineage>
</organism>
<proteinExistence type="predicted"/>
<name>A0A392PNY2_9FABA</name>
<protein>
    <submittedName>
        <fullName evidence="1">Uncharacterized protein</fullName>
    </submittedName>
</protein>
<keyword evidence="2" id="KW-1185">Reference proteome</keyword>
<reference evidence="1 2" key="1">
    <citation type="journal article" date="2018" name="Front. Plant Sci.">
        <title>Red Clover (Trifolium pratense) and Zigzag Clover (T. medium) - A Picture of Genomic Similarities and Differences.</title>
        <authorList>
            <person name="Dluhosova J."/>
            <person name="Istvanek J."/>
            <person name="Nedelnik J."/>
            <person name="Repkova J."/>
        </authorList>
    </citation>
    <scope>NUCLEOTIDE SEQUENCE [LARGE SCALE GENOMIC DNA]</scope>
    <source>
        <strain evidence="2">cv. 10/8</strain>
        <tissue evidence="1">Leaf</tissue>
    </source>
</reference>
<dbReference type="EMBL" id="LXQA010086480">
    <property type="protein sequence ID" value="MCI13006.1"/>
    <property type="molecule type" value="Genomic_DNA"/>
</dbReference>
<dbReference type="Proteomes" id="UP000265520">
    <property type="component" value="Unassembled WGS sequence"/>
</dbReference>
<evidence type="ECO:0000313" key="2">
    <source>
        <dbReference type="Proteomes" id="UP000265520"/>
    </source>
</evidence>
<evidence type="ECO:0000313" key="1">
    <source>
        <dbReference type="EMBL" id="MCI13006.1"/>
    </source>
</evidence>
<dbReference type="AlphaFoldDB" id="A0A392PNY2"/>
<comment type="caution">
    <text evidence="1">The sequence shown here is derived from an EMBL/GenBank/DDBJ whole genome shotgun (WGS) entry which is preliminary data.</text>
</comment>
<sequence>MPLLQFIVAVPDAVTVADAHMIEDHATIAVRCGCRSYRISNIAAAIADADCNLKPCESMRETNPM</sequence>
<accession>A0A392PNY2</accession>